<keyword evidence="12" id="KW-1185">Reference proteome</keyword>
<evidence type="ECO:0000256" key="2">
    <source>
        <dbReference type="ARBA" id="ARBA00022475"/>
    </source>
</evidence>
<dbReference type="CDD" id="cd23597">
    <property type="entry name" value="TFP_LU_ECD_Bncr"/>
    <property type="match status" value="1"/>
</dbReference>
<protein>
    <recommendedName>
        <fullName evidence="10">UPAR/Ly6 domain-containing protein</fullName>
    </recommendedName>
</protein>
<dbReference type="AlphaFoldDB" id="A0A9N7Z8H5"/>
<dbReference type="InterPro" id="IPR046354">
    <property type="entry name" value="SPACA4/Bouncer"/>
</dbReference>
<dbReference type="GO" id="GO:0035036">
    <property type="term" value="P:sperm-egg recognition"/>
    <property type="evidence" value="ECO:0007669"/>
    <property type="project" value="TreeGrafter"/>
</dbReference>
<keyword evidence="6" id="KW-1015">Disulfide bond</keyword>
<comment type="similarity">
    <text evidence="9">Belongs to the SPACA4/bouncer family.</text>
</comment>
<evidence type="ECO:0000259" key="10">
    <source>
        <dbReference type="Pfam" id="PF00021"/>
    </source>
</evidence>
<reference evidence="11" key="1">
    <citation type="submission" date="2020-03" db="EMBL/GenBank/DDBJ databases">
        <authorList>
            <person name="Weist P."/>
        </authorList>
    </citation>
    <scope>NUCLEOTIDE SEQUENCE</scope>
</reference>
<keyword evidence="5" id="KW-0472">Membrane</keyword>
<proteinExistence type="inferred from homology"/>
<keyword evidence="4" id="KW-0732">Signal</keyword>
<dbReference type="EMBL" id="CADEAL010004238">
    <property type="protein sequence ID" value="CAB1455085.1"/>
    <property type="molecule type" value="Genomic_DNA"/>
</dbReference>
<keyword evidence="3" id="KW-0336">GPI-anchor</keyword>
<evidence type="ECO:0000256" key="6">
    <source>
        <dbReference type="ARBA" id="ARBA00023157"/>
    </source>
</evidence>
<dbReference type="PANTHER" id="PTHR47613:SF1">
    <property type="entry name" value="SPERM ACROSOME MEMBRANE-ASSOCIATED PROTEIN 4"/>
    <property type="match status" value="1"/>
</dbReference>
<evidence type="ECO:0000256" key="1">
    <source>
        <dbReference type="ARBA" id="ARBA00004609"/>
    </source>
</evidence>
<dbReference type="GO" id="GO:0005886">
    <property type="term" value="C:plasma membrane"/>
    <property type="evidence" value="ECO:0007669"/>
    <property type="project" value="UniProtKB-SubCell"/>
</dbReference>
<keyword evidence="7" id="KW-0325">Glycoprotein</keyword>
<dbReference type="Pfam" id="PF00021">
    <property type="entry name" value="UPAR_LY6"/>
    <property type="match status" value="1"/>
</dbReference>
<keyword evidence="8" id="KW-0449">Lipoprotein</keyword>
<sequence length="132" mass="14204">MDTLLCNFCPLQHKGKSCGNFSSQCLPSQRCSSSTARYGALHVLSAQGCLAGELCGSHELMSHRGVKYNVSHDCCCKDKCNGPPRDDAGLKKLLGMIKDILHKANITDVLRGQAWDSCANYTSLGNNVPDTA</sequence>
<dbReference type="Proteomes" id="UP001153269">
    <property type="component" value="Unassembled WGS sequence"/>
</dbReference>
<comment type="caution">
    <text evidence="11">The sequence shown here is derived from an EMBL/GenBank/DDBJ whole genome shotgun (WGS) entry which is preliminary data.</text>
</comment>
<dbReference type="InterPro" id="IPR016054">
    <property type="entry name" value="LY6_UPA_recep-like"/>
</dbReference>
<evidence type="ECO:0000256" key="5">
    <source>
        <dbReference type="ARBA" id="ARBA00023136"/>
    </source>
</evidence>
<accession>A0A9N7Z8H5</accession>
<evidence type="ECO:0000313" key="11">
    <source>
        <dbReference type="EMBL" id="CAB1455085.1"/>
    </source>
</evidence>
<keyword evidence="2" id="KW-1003">Cell membrane</keyword>
<dbReference type="SUPFAM" id="SSF57302">
    <property type="entry name" value="Snake toxin-like"/>
    <property type="match status" value="1"/>
</dbReference>
<dbReference type="GO" id="GO:0098552">
    <property type="term" value="C:side of membrane"/>
    <property type="evidence" value="ECO:0007669"/>
    <property type="project" value="UniProtKB-KW"/>
</dbReference>
<name>A0A9N7Z8H5_PLEPL</name>
<evidence type="ECO:0000256" key="8">
    <source>
        <dbReference type="ARBA" id="ARBA00023288"/>
    </source>
</evidence>
<comment type="subcellular location">
    <subcellularLocation>
        <location evidence="1">Cell membrane</location>
        <topology evidence="1">Lipid-anchor</topology>
        <topology evidence="1">GPI-anchor</topology>
    </subcellularLocation>
</comment>
<evidence type="ECO:0000313" key="12">
    <source>
        <dbReference type="Proteomes" id="UP001153269"/>
    </source>
</evidence>
<feature type="domain" description="UPAR/Ly6" evidence="10">
    <location>
        <begin position="3"/>
        <end position="82"/>
    </location>
</feature>
<gene>
    <name evidence="11" type="ORF">PLEPLA_LOCUS42855</name>
</gene>
<evidence type="ECO:0000256" key="3">
    <source>
        <dbReference type="ARBA" id="ARBA00022622"/>
    </source>
</evidence>
<organism evidence="11 12">
    <name type="scientific">Pleuronectes platessa</name>
    <name type="common">European plaice</name>
    <dbReference type="NCBI Taxonomy" id="8262"/>
    <lineage>
        <taxon>Eukaryota</taxon>
        <taxon>Metazoa</taxon>
        <taxon>Chordata</taxon>
        <taxon>Craniata</taxon>
        <taxon>Vertebrata</taxon>
        <taxon>Euteleostomi</taxon>
        <taxon>Actinopterygii</taxon>
        <taxon>Neopterygii</taxon>
        <taxon>Teleostei</taxon>
        <taxon>Neoteleostei</taxon>
        <taxon>Acanthomorphata</taxon>
        <taxon>Carangaria</taxon>
        <taxon>Pleuronectiformes</taxon>
        <taxon>Pleuronectoidei</taxon>
        <taxon>Pleuronectidae</taxon>
        <taxon>Pleuronectes</taxon>
    </lineage>
</organism>
<evidence type="ECO:0000256" key="4">
    <source>
        <dbReference type="ARBA" id="ARBA00022729"/>
    </source>
</evidence>
<evidence type="ECO:0000256" key="9">
    <source>
        <dbReference type="ARBA" id="ARBA00029446"/>
    </source>
</evidence>
<dbReference type="InterPro" id="IPR045860">
    <property type="entry name" value="Snake_toxin-like_sf"/>
</dbReference>
<dbReference type="PANTHER" id="PTHR47613">
    <property type="entry name" value="SPERM ACROSOME MEMBRANE-ASSOCIATED PROTEIN 4"/>
    <property type="match status" value="1"/>
</dbReference>
<evidence type="ECO:0000256" key="7">
    <source>
        <dbReference type="ARBA" id="ARBA00023180"/>
    </source>
</evidence>